<keyword evidence="3" id="KW-1185">Reference proteome</keyword>
<dbReference type="InterPro" id="IPR002545">
    <property type="entry name" value="CheW-lke_dom"/>
</dbReference>
<sequence>MTIIDIVEFEIGNEHYALDINLAREIVEMVEITPVPRAPDIIAGIINLRGEITNIINLSHILNLKEKNERKEQKIIVLVPEAAEGSNVGIIVDDVQSVLQVSGEDIEAIKGDLAGDAYVRGVIKVPDSSATDDSDKSKKLIIWLDIGELLHDMLESAKRR</sequence>
<evidence type="ECO:0000259" key="1">
    <source>
        <dbReference type="PROSITE" id="PS50851"/>
    </source>
</evidence>
<gene>
    <name evidence="2" type="ORF">F1737_10320</name>
</gene>
<dbReference type="Gene3D" id="2.30.30.40">
    <property type="entry name" value="SH3 Domains"/>
    <property type="match status" value="1"/>
</dbReference>
<organism evidence="2 3">
    <name type="scientific">Methanochimaera problematica</name>
    <dbReference type="NCBI Taxonomy" id="2609417"/>
    <lineage>
        <taxon>Archaea</taxon>
        <taxon>Methanobacteriati</taxon>
        <taxon>Methanobacteriota</taxon>
        <taxon>Stenosarchaea group</taxon>
        <taxon>Methanomicrobia</taxon>
        <taxon>Methanomicrobiales</taxon>
        <taxon>Methanomicrobiaceae</taxon>
        <taxon>Methanochimaera</taxon>
    </lineage>
</organism>
<dbReference type="GO" id="GO:0005829">
    <property type="term" value="C:cytosol"/>
    <property type="evidence" value="ECO:0007669"/>
    <property type="project" value="TreeGrafter"/>
</dbReference>
<dbReference type="InterPro" id="IPR036061">
    <property type="entry name" value="CheW-like_dom_sf"/>
</dbReference>
<dbReference type="GeneID" id="85230567"/>
<dbReference type="Proteomes" id="UP001301797">
    <property type="component" value="Chromosome"/>
</dbReference>
<dbReference type="SUPFAM" id="SSF50341">
    <property type="entry name" value="CheW-like"/>
    <property type="match status" value="1"/>
</dbReference>
<dbReference type="PROSITE" id="PS50851">
    <property type="entry name" value="CHEW"/>
    <property type="match status" value="1"/>
</dbReference>
<evidence type="ECO:0000313" key="2">
    <source>
        <dbReference type="EMBL" id="WOF17044.1"/>
    </source>
</evidence>
<dbReference type="Gene3D" id="2.40.50.180">
    <property type="entry name" value="CheA-289, Domain 4"/>
    <property type="match status" value="1"/>
</dbReference>
<evidence type="ECO:0000313" key="3">
    <source>
        <dbReference type="Proteomes" id="UP001301797"/>
    </source>
</evidence>
<feature type="domain" description="CheW-like" evidence="1">
    <location>
        <begin position="3"/>
        <end position="155"/>
    </location>
</feature>
<dbReference type="PANTHER" id="PTHR22617">
    <property type="entry name" value="CHEMOTAXIS SENSOR HISTIDINE KINASE-RELATED"/>
    <property type="match status" value="1"/>
</dbReference>
<dbReference type="SMART" id="SM00260">
    <property type="entry name" value="CheW"/>
    <property type="match status" value="1"/>
</dbReference>
<reference evidence="2 3" key="1">
    <citation type="submission" date="2019-09" db="EMBL/GenBank/DDBJ databases">
        <title>The complete genome of Methanoplanus sp. FWC-SCC4.</title>
        <authorList>
            <person name="Chen S.-C."/>
            <person name="Zhou Y.-Z."/>
            <person name="Lai M.-C."/>
        </authorList>
    </citation>
    <scope>NUCLEOTIDE SEQUENCE [LARGE SCALE GENOMIC DNA]</scope>
    <source>
        <strain evidence="2 3">FWC-SCC4</strain>
    </source>
</reference>
<dbReference type="KEGG" id="mefw:F1737_10320"/>
<accession>A0AA97FF49</accession>
<dbReference type="GO" id="GO:0007165">
    <property type="term" value="P:signal transduction"/>
    <property type="evidence" value="ECO:0007669"/>
    <property type="project" value="InterPro"/>
</dbReference>
<protein>
    <submittedName>
        <fullName evidence="2">Purine-binding chemotaxis protein CheW</fullName>
    </submittedName>
</protein>
<dbReference type="PANTHER" id="PTHR22617:SF23">
    <property type="entry name" value="CHEMOTAXIS PROTEIN CHEW"/>
    <property type="match status" value="1"/>
</dbReference>
<dbReference type="Pfam" id="PF01584">
    <property type="entry name" value="CheW"/>
    <property type="match status" value="1"/>
</dbReference>
<dbReference type="AlphaFoldDB" id="A0AA97FF49"/>
<dbReference type="InterPro" id="IPR039315">
    <property type="entry name" value="CheW"/>
</dbReference>
<dbReference type="RefSeq" id="WP_317136496.1">
    <property type="nucleotide sequence ID" value="NZ_CP043875.1"/>
</dbReference>
<proteinExistence type="predicted"/>
<dbReference type="EMBL" id="CP043875">
    <property type="protein sequence ID" value="WOF17044.1"/>
    <property type="molecule type" value="Genomic_DNA"/>
</dbReference>
<dbReference type="GO" id="GO:0006935">
    <property type="term" value="P:chemotaxis"/>
    <property type="evidence" value="ECO:0007669"/>
    <property type="project" value="InterPro"/>
</dbReference>
<name>A0AA97FF49_9EURY</name>